<dbReference type="PROSITE" id="PS50109">
    <property type="entry name" value="HIS_KIN"/>
    <property type="match status" value="1"/>
</dbReference>
<dbReference type="RefSeq" id="WP_161052074.1">
    <property type="nucleotide sequence ID" value="NZ_WWCR01000037.1"/>
</dbReference>
<evidence type="ECO:0000313" key="7">
    <source>
        <dbReference type="Proteomes" id="UP000469734"/>
    </source>
</evidence>
<feature type="coiled-coil region" evidence="4">
    <location>
        <begin position="1321"/>
        <end position="1348"/>
    </location>
</feature>
<dbReference type="InterPro" id="IPR053159">
    <property type="entry name" value="Hybrid_Histidine_Kinase"/>
</dbReference>
<dbReference type="SUPFAM" id="SSF55781">
    <property type="entry name" value="GAF domain-like"/>
    <property type="match status" value="1"/>
</dbReference>
<dbReference type="Gene3D" id="3.40.50.300">
    <property type="entry name" value="P-loop containing nucleotide triphosphate hydrolases"/>
    <property type="match status" value="1"/>
</dbReference>
<dbReference type="InterPro" id="IPR003018">
    <property type="entry name" value="GAF"/>
</dbReference>
<dbReference type="CDD" id="cd00082">
    <property type="entry name" value="HisKA"/>
    <property type="match status" value="1"/>
</dbReference>
<evidence type="ECO:0000259" key="5">
    <source>
        <dbReference type="PROSITE" id="PS50109"/>
    </source>
</evidence>
<dbReference type="PANTHER" id="PTHR43642">
    <property type="entry name" value="HYBRID SIGNAL TRANSDUCTION HISTIDINE KINASE G"/>
    <property type="match status" value="1"/>
</dbReference>
<dbReference type="InterPro" id="IPR003661">
    <property type="entry name" value="HisK_dim/P_dom"/>
</dbReference>
<evidence type="ECO:0000256" key="4">
    <source>
        <dbReference type="SAM" id="Coils"/>
    </source>
</evidence>
<accession>A0A7X4H5W4</accession>
<sequence>MDVDIVPSRPDDGSAAFSTSFLAQSLHGRQAERDQLALALQRIQNSARPEVIMIAGGGGVGKSTLARWLVTRAREQRAATGEGKCYQLSAEIPYAAVAQAVRRLTVNALDQDDEALDALARRWLARLGGHGNSITELVPEARHVLGSSNPPVSVLTPQGQERIERALIRTLEAFSWPGRPTVVLLDDLQWADEATLSFLEAFVAAPPDNVLLLGTYRDDGAGFARRYSQARHANRAAGANFTDITLESLNVAALEEIVGETLRQPPQQLAGLVAVLHARSGGNPYFAQQLLHRWVDDGALQRREDGAWQWSEATIGQSRYAGQVIDLLVQRIAKLPPTCQLVLRHLACVGMHCDADLLASVCDIEDADFSAAVTQLTANGLLVRHDLSLMFQHDRVLEAAYALIDADGASAAHARVARRMAAYWQGELAEHAYAIGNQIEKIAPADMRDAEQALFVRILLAAARRAQRASAVDRAYAYNQTATSIMTAHWWHSEFALAYEAALIECECLIAKTELALAAQRLARISARSLPPGARASLHRLDAVLHTLRSDYEGAIDAALAGLAILGVPLVRHPAPTDIHDTYLSVKKALNGRAIGALTQLPVCEDEQVNNVMALLATLISSFFTTGDIGFTHLAKLVELTLRHGVCQDSPYGMAWYGVFISSYYGEYEDGYAYGLAALAIVDRHGFESGRLATLVALDQVAVWTQPLGTALNYARQASARGTLSGDVGMACYACNHIVSDLLAMGAALPLVDDAAEHGKRFARSIGYVDIELLIQSQSDFVHVLSHGNPHQDPQHWVAQCQQRVGTAQSLPTKFWVWLYAGMSAAFYRQWELAAELLHKAKAFIAAVPAHINLADWHLFYALSVSRAAPPGDAAALAMLGRTVAQFEVWTRHNPRTFESKLQLLQGELARAEGEHLRALSSFERSATSAGVSGFVHEQALAHELAAILCREQAVDLAGDHHARRARAAYLQWGAGAKAASLAVLLLPEGEAGEAAGAQDASALERGLKAAQALSQEAVREKLVETMMSDLLVHAGAHFSVLIRLRDGVPMIEGSGRVTRAGIVTSIAVVEPTASIIAPDLLNVVMRTRQPLVMNHVADDAFSVLAPSPSADAPCAILCLPLLRAGVLIGVLYLENQQTPGVFTPSQVARLELIASQIAIALDYAQLYEQLLAANNARSHAERDLHVARAELVKNAHITLLANLGASIAHEINQPLGAIVASADASARWLNRAVPDIDRAQTGLQQVKKEGMRAAGIIRSLRGLATQTPSVLEPIAVPELVSGVVGMLSTDLGAADVSVNLQLAPDAVVTGDRIQLQQVILNLINNAIDAMRANAADARREITVATRRQAACWQIGVEDSGPGIAEEELERIFKPFYTTKDTGLGMGLAICRTIAEAHGGTLTARRLAAGGSAFVIELPTRAP</sequence>
<dbReference type="PANTHER" id="PTHR43642:SF1">
    <property type="entry name" value="HYBRID SIGNAL TRANSDUCTION HISTIDINE KINASE G"/>
    <property type="match status" value="1"/>
</dbReference>
<proteinExistence type="predicted"/>
<comment type="caution">
    <text evidence="6">The sequence shown here is derived from an EMBL/GenBank/DDBJ whole genome shotgun (WGS) entry which is preliminary data.</text>
</comment>
<organism evidence="6 7">
    <name type="scientific">Duganella margarita</name>
    <dbReference type="NCBI Taxonomy" id="2692170"/>
    <lineage>
        <taxon>Bacteria</taxon>
        <taxon>Pseudomonadati</taxon>
        <taxon>Pseudomonadota</taxon>
        <taxon>Betaproteobacteria</taxon>
        <taxon>Burkholderiales</taxon>
        <taxon>Oxalobacteraceae</taxon>
        <taxon>Telluria group</taxon>
        <taxon>Duganella</taxon>
    </lineage>
</organism>
<dbReference type="PRINTS" id="PR00344">
    <property type="entry name" value="BCTRLSENSOR"/>
</dbReference>
<evidence type="ECO:0000256" key="3">
    <source>
        <dbReference type="ARBA" id="ARBA00022553"/>
    </source>
</evidence>
<evidence type="ECO:0000256" key="1">
    <source>
        <dbReference type="ARBA" id="ARBA00000085"/>
    </source>
</evidence>
<dbReference type="InterPro" id="IPR036890">
    <property type="entry name" value="HATPase_C_sf"/>
</dbReference>
<comment type="catalytic activity">
    <reaction evidence="1">
        <text>ATP + protein L-histidine = ADP + protein N-phospho-L-histidine.</text>
        <dbReference type="EC" id="2.7.13.3"/>
    </reaction>
</comment>
<dbReference type="Pfam" id="PF01590">
    <property type="entry name" value="GAF"/>
    <property type="match status" value="1"/>
</dbReference>
<dbReference type="Gene3D" id="3.30.565.10">
    <property type="entry name" value="Histidine kinase-like ATPase, C-terminal domain"/>
    <property type="match status" value="1"/>
</dbReference>
<dbReference type="SMART" id="SM00065">
    <property type="entry name" value="GAF"/>
    <property type="match status" value="1"/>
</dbReference>
<dbReference type="SUPFAM" id="SSF52540">
    <property type="entry name" value="P-loop containing nucleoside triphosphate hydrolases"/>
    <property type="match status" value="1"/>
</dbReference>
<reference evidence="6 7" key="1">
    <citation type="submission" date="2019-12" db="EMBL/GenBank/DDBJ databases">
        <title>Novel species isolated from a subtropical stream in China.</title>
        <authorList>
            <person name="Lu H."/>
        </authorList>
    </citation>
    <scope>NUCLEOTIDE SEQUENCE [LARGE SCALE GENOMIC DNA]</scope>
    <source>
        <strain evidence="6 7">FT134W</strain>
    </source>
</reference>
<dbReference type="EMBL" id="WWCR01000037">
    <property type="protein sequence ID" value="MYM75376.1"/>
    <property type="molecule type" value="Genomic_DNA"/>
</dbReference>
<keyword evidence="4" id="KW-0175">Coiled coil</keyword>
<dbReference type="InterPro" id="IPR004358">
    <property type="entry name" value="Sig_transdc_His_kin-like_C"/>
</dbReference>
<dbReference type="Pfam" id="PF13191">
    <property type="entry name" value="AAA_16"/>
    <property type="match status" value="1"/>
</dbReference>
<dbReference type="InterPro" id="IPR029016">
    <property type="entry name" value="GAF-like_dom_sf"/>
</dbReference>
<dbReference type="Proteomes" id="UP000469734">
    <property type="component" value="Unassembled WGS sequence"/>
</dbReference>
<dbReference type="InterPro" id="IPR003594">
    <property type="entry name" value="HATPase_dom"/>
</dbReference>
<dbReference type="Gene3D" id="3.30.450.40">
    <property type="match status" value="1"/>
</dbReference>
<name>A0A7X4H5W4_9BURK</name>
<keyword evidence="3" id="KW-0597">Phosphoprotein</keyword>
<dbReference type="Pfam" id="PF02518">
    <property type="entry name" value="HATPase_c"/>
    <property type="match status" value="1"/>
</dbReference>
<evidence type="ECO:0000256" key="2">
    <source>
        <dbReference type="ARBA" id="ARBA00012438"/>
    </source>
</evidence>
<dbReference type="EC" id="2.7.13.3" evidence="2"/>
<dbReference type="InterPro" id="IPR027417">
    <property type="entry name" value="P-loop_NTPase"/>
</dbReference>
<evidence type="ECO:0000313" key="6">
    <source>
        <dbReference type="EMBL" id="MYM75376.1"/>
    </source>
</evidence>
<dbReference type="InterPro" id="IPR036097">
    <property type="entry name" value="HisK_dim/P_sf"/>
</dbReference>
<dbReference type="SUPFAM" id="SSF47384">
    <property type="entry name" value="Homodimeric domain of signal transducing histidine kinase"/>
    <property type="match status" value="1"/>
</dbReference>
<feature type="domain" description="Histidine kinase" evidence="5">
    <location>
        <begin position="1207"/>
        <end position="1422"/>
    </location>
</feature>
<gene>
    <name evidence="6" type="ORF">GTP56_24715</name>
</gene>
<dbReference type="GO" id="GO:0000155">
    <property type="term" value="F:phosphorelay sensor kinase activity"/>
    <property type="evidence" value="ECO:0007669"/>
    <property type="project" value="InterPro"/>
</dbReference>
<dbReference type="SMART" id="SM00387">
    <property type="entry name" value="HATPase_c"/>
    <property type="match status" value="1"/>
</dbReference>
<dbReference type="SUPFAM" id="SSF55874">
    <property type="entry name" value="ATPase domain of HSP90 chaperone/DNA topoisomerase II/histidine kinase"/>
    <property type="match status" value="1"/>
</dbReference>
<dbReference type="InterPro" id="IPR005467">
    <property type="entry name" value="His_kinase_dom"/>
</dbReference>
<protein>
    <recommendedName>
        <fullName evidence="2">histidine kinase</fullName>
        <ecNumber evidence="2">2.7.13.3</ecNumber>
    </recommendedName>
</protein>
<dbReference type="InterPro" id="IPR041664">
    <property type="entry name" value="AAA_16"/>
</dbReference>
<dbReference type="Gene3D" id="1.10.287.130">
    <property type="match status" value="1"/>
</dbReference>